<comment type="caution">
    <text evidence="1">The sequence shown here is derived from an EMBL/GenBank/DDBJ whole genome shotgun (WGS) entry which is preliminary data.</text>
</comment>
<organism evidence="1">
    <name type="scientific">marine sediment metagenome</name>
    <dbReference type="NCBI Taxonomy" id="412755"/>
    <lineage>
        <taxon>unclassified sequences</taxon>
        <taxon>metagenomes</taxon>
        <taxon>ecological metagenomes</taxon>
    </lineage>
</organism>
<dbReference type="EMBL" id="BARS01023701">
    <property type="protein sequence ID" value="GAG13527.1"/>
    <property type="molecule type" value="Genomic_DNA"/>
</dbReference>
<protein>
    <submittedName>
        <fullName evidence="1">Uncharacterized protein</fullName>
    </submittedName>
</protein>
<proteinExistence type="predicted"/>
<feature type="non-terminal residue" evidence="1">
    <location>
        <position position="228"/>
    </location>
</feature>
<evidence type="ECO:0000313" key="1">
    <source>
        <dbReference type="EMBL" id="GAG13527.1"/>
    </source>
</evidence>
<sequence length="228" mass="25590">MRMERNKISRKGEDEASWIFDEIGQITQSAEIVKESFRKLELSDALVREVIQNSLDARLSGATLKVLFSFNKIENEFVYGYLKTLMDHLEAEKYPRGGPVLPEELISEVKTSQIVNVLCIEDLGTTGLDGDIMSLESNYGAFFRGEGISNKEGTKGGRWGQGKTTLNMASKIKAFWGLTRRHSDSLEYLMGKALLYPHTSRGKHYVTSGLYTKPKSIPISDPAVLKEF</sequence>
<name>X0VQW4_9ZZZZ</name>
<reference evidence="1" key="1">
    <citation type="journal article" date="2014" name="Front. Microbiol.">
        <title>High frequency of phylogenetically diverse reductive dehalogenase-homologous genes in deep subseafloor sedimentary metagenomes.</title>
        <authorList>
            <person name="Kawai M."/>
            <person name="Futagami T."/>
            <person name="Toyoda A."/>
            <person name="Takaki Y."/>
            <person name="Nishi S."/>
            <person name="Hori S."/>
            <person name="Arai W."/>
            <person name="Tsubouchi T."/>
            <person name="Morono Y."/>
            <person name="Uchiyama I."/>
            <person name="Ito T."/>
            <person name="Fujiyama A."/>
            <person name="Inagaki F."/>
            <person name="Takami H."/>
        </authorList>
    </citation>
    <scope>NUCLEOTIDE SEQUENCE</scope>
    <source>
        <strain evidence="1">Expedition CK06-06</strain>
    </source>
</reference>
<gene>
    <name evidence="1" type="ORF">S01H1_37722</name>
</gene>
<accession>X0VQW4</accession>
<dbReference type="AlphaFoldDB" id="X0VQW4"/>